<dbReference type="KEGG" id="cbau:H1R16_04070"/>
<evidence type="ECO:0000313" key="1">
    <source>
        <dbReference type="EMBL" id="MBA5247435.1"/>
    </source>
</evidence>
<dbReference type="InterPro" id="IPR016181">
    <property type="entry name" value="Acyl_CoA_acyltransferase"/>
</dbReference>
<reference evidence="4" key="2">
    <citation type="submission" date="2020-07" db="EMBL/GenBank/DDBJ databases">
        <title>Flavobacterium sp. xlx-214.</title>
        <authorList>
            <person name="Yang C."/>
        </authorList>
    </citation>
    <scope>NUCLEOTIDE SEQUENCE [LARGE SCALE GENOMIC DNA]</scope>
    <source>
        <strain evidence="4">CX-624</strain>
    </source>
</reference>
<sequence>MSMLEFQKFDYNVSLDRQQKLFAECFPEVFDDAHTSISYSTDKYKWLFQSYPAATKSYEYAAMIKDDLVGYYAALPFVYKIGNRTYSSGMVCGVMTSPKQRKAGIFTKLGNFAAEEQTKAGVDFNLTFPIRKAVMPGFMRMGWEVGFDMPLYIKFLKLNSLLQRKKLGVLAPVFNIGAALYSTAFRKKNNADIKIVTFKKFEEISGYGEFVKAYEQATPNTLKKDAAFSKWRYGAPGAEYLFLCAYRADRLIGFVSLRAMVREGVPSYGIVDFMYTEGVCLNNLYNAMEERARANGIEAIMTMMSKFSAGKYRILSHGFLKSPFKFHFIFKNLSGKIEQQEMFSEKDWHLMFVDTDDL</sequence>
<dbReference type="GO" id="GO:0016740">
    <property type="term" value="F:transferase activity"/>
    <property type="evidence" value="ECO:0007669"/>
    <property type="project" value="UniProtKB-KW"/>
</dbReference>
<dbReference type="Proteomes" id="UP000539710">
    <property type="component" value="Unassembled WGS sequence"/>
</dbReference>
<evidence type="ECO:0000313" key="3">
    <source>
        <dbReference type="Proteomes" id="UP000515349"/>
    </source>
</evidence>
<evidence type="ECO:0000313" key="4">
    <source>
        <dbReference type="Proteomes" id="UP000539710"/>
    </source>
</evidence>
<reference evidence="1" key="3">
    <citation type="submission" date="2020-07" db="EMBL/GenBank/DDBJ databases">
        <authorList>
            <person name="Yang C."/>
        </authorList>
    </citation>
    <scope>NUCLEOTIDE SEQUENCE</scope>
    <source>
        <strain evidence="1">Cx-624</strain>
    </source>
</reference>
<reference evidence="2 3" key="1">
    <citation type="submission" date="2020-07" db="EMBL/GenBank/DDBJ databases">
        <title>Chryseobacterium sp.cx-624.</title>
        <authorList>
            <person name="Yang C."/>
        </authorList>
    </citation>
    <scope>NUCLEOTIDE SEQUENCE [LARGE SCALE GENOMIC DNA]</scope>
    <source>
        <strain evidence="3">cx-624</strain>
        <strain evidence="2">Cx-624</strain>
    </source>
</reference>
<dbReference type="EMBL" id="CP059472">
    <property type="protein sequence ID" value="QMS99192.1"/>
    <property type="molecule type" value="Genomic_DNA"/>
</dbReference>
<accession>A0A7D7RLJ8</accession>
<dbReference type="AlphaFoldDB" id="A0A7D7RLJ8"/>
<dbReference type="Pfam" id="PF13527">
    <property type="entry name" value="Acetyltransf_9"/>
    <property type="match status" value="1"/>
</dbReference>
<proteinExistence type="predicted"/>
<dbReference type="EMBL" id="JACEUX010000003">
    <property type="protein sequence ID" value="MBA5247435.1"/>
    <property type="molecule type" value="Genomic_DNA"/>
</dbReference>
<dbReference type="SUPFAM" id="SSF55729">
    <property type="entry name" value="Acyl-CoA N-acyltransferases (Nat)"/>
    <property type="match status" value="1"/>
</dbReference>
<evidence type="ECO:0000313" key="2">
    <source>
        <dbReference type="EMBL" id="QMS99192.1"/>
    </source>
</evidence>
<dbReference type="Gene3D" id="3.40.630.30">
    <property type="match status" value="1"/>
</dbReference>
<name>A0A7D7RLJ8_9FLAO</name>
<organism evidence="2 3">
    <name type="scientific">Marnyiella aurantia</name>
    <dbReference type="NCBI Taxonomy" id="2758037"/>
    <lineage>
        <taxon>Bacteria</taxon>
        <taxon>Pseudomonadati</taxon>
        <taxon>Bacteroidota</taxon>
        <taxon>Flavobacteriia</taxon>
        <taxon>Flavobacteriales</taxon>
        <taxon>Weeksellaceae</taxon>
        <taxon>Marnyiella</taxon>
    </lineage>
</organism>
<gene>
    <name evidence="2" type="ORF">H1R16_04070</name>
    <name evidence="1" type="ORF">H2507_09660</name>
</gene>
<keyword evidence="4" id="KW-1185">Reference proteome</keyword>
<dbReference type="Proteomes" id="UP000515349">
    <property type="component" value="Chromosome"/>
</dbReference>
<keyword evidence="1" id="KW-0808">Transferase</keyword>
<protein>
    <submittedName>
        <fullName evidence="2">GNAT family N-acetyltransferase</fullName>
    </submittedName>
</protein>
<dbReference type="RefSeq" id="WP_181887537.1">
    <property type="nucleotide sequence ID" value="NZ_CP059472.1"/>
</dbReference>